<proteinExistence type="predicted"/>
<accession>A0AAD5PU40</accession>
<protein>
    <submittedName>
        <fullName evidence="1">Uncharacterized protein</fullName>
    </submittedName>
</protein>
<organism evidence="1 2">
    <name type="scientific">Daphnia sinensis</name>
    <dbReference type="NCBI Taxonomy" id="1820382"/>
    <lineage>
        <taxon>Eukaryota</taxon>
        <taxon>Metazoa</taxon>
        <taxon>Ecdysozoa</taxon>
        <taxon>Arthropoda</taxon>
        <taxon>Crustacea</taxon>
        <taxon>Branchiopoda</taxon>
        <taxon>Diplostraca</taxon>
        <taxon>Cladocera</taxon>
        <taxon>Anomopoda</taxon>
        <taxon>Daphniidae</taxon>
        <taxon>Daphnia</taxon>
        <taxon>Daphnia similis group</taxon>
    </lineage>
</organism>
<gene>
    <name evidence="1" type="ORF">GHT06_017800</name>
</gene>
<name>A0AAD5PU40_9CRUS</name>
<dbReference type="Proteomes" id="UP000820818">
    <property type="component" value="Linkage Group LG7"/>
</dbReference>
<evidence type="ECO:0000313" key="1">
    <source>
        <dbReference type="EMBL" id="KAI9555285.1"/>
    </source>
</evidence>
<evidence type="ECO:0000313" key="2">
    <source>
        <dbReference type="Proteomes" id="UP000820818"/>
    </source>
</evidence>
<dbReference type="EMBL" id="WJBH02000007">
    <property type="protein sequence ID" value="KAI9555285.1"/>
    <property type="molecule type" value="Genomic_DNA"/>
</dbReference>
<comment type="caution">
    <text evidence="1">The sequence shown here is derived from an EMBL/GenBank/DDBJ whole genome shotgun (WGS) entry which is preliminary data.</text>
</comment>
<keyword evidence="2" id="KW-1185">Reference proteome</keyword>
<sequence>MIHKLSTFVECSRNVIMQNSNAITTGESTCFVTFNRISLTSTCGRQKNEVWNLT</sequence>
<reference evidence="1 2" key="1">
    <citation type="submission" date="2022-05" db="EMBL/GenBank/DDBJ databases">
        <title>A multi-omics perspective on studying reproductive biology in Daphnia sinensis.</title>
        <authorList>
            <person name="Jia J."/>
        </authorList>
    </citation>
    <scope>NUCLEOTIDE SEQUENCE [LARGE SCALE GENOMIC DNA]</scope>
    <source>
        <strain evidence="1 2">WSL</strain>
    </source>
</reference>
<dbReference type="AlphaFoldDB" id="A0AAD5PU40"/>